<proteinExistence type="predicted"/>
<keyword evidence="4" id="KW-1185">Reference proteome</keyword>
<dbReference type="Pfam" id="PF13581">
    <property type="entry name" value="HATPase_c_2"/>
    <property type="match status" value="1"/>
</dbReference>
<evidence type="ECO:0000259" key="2">
    <source>
        <dbReference type="Pfam" id="PF13581"/>
    </source>
</evidence>
<dbReference type="InterPro" id="IPR036890">
    <property type="entry name" value="HATPase_C_sf"/>
</dbReference>
<evidence type="ECO:0000313" key="3">
    <source>
        <dbReference type="EMBL" id="GAA2112357.1"/>
    </source>
</evidence>
<dbReference type="CDD" id="cd16936">
    <property type="entry name" value="HATPase_RsbW-like"/>
    <property type="match status" value="1"/>
</dbReference>
<sequence>MAWQWRRHPRCVALARSQVRKAVAGWGLAGVEERAVLVVSELVTNAVVHARVRGREVLTRFVRLDGGVRIEVHDASDVRPVPRAPDGSGGFGLLLVEEFADRWGVAERAIGKIVWAVVIDPERVRGEPGEGGGDAACGTG</sequence>
<dbReference type="InterPro" id="IPR050267">
    <property type="entry name" value="Anti-sigma-factor_SerPK"/>
</dbReference>
<evidence type="ECO:0000313" key="4">
    <source>
        <dbReference type="Proteomes" id="UP001500443"/>
    </source>
</evidence>
<evidence type="ECO:0000256" key="1">
    <source>
        <dbReference type="ARBA" id="ARBA00022527"/>
    </source>
</evidence>
<organism evidence="3 4">
    <name type="scientific">Streptomyces synnematoformans</name>
    <dbReference type="NCBI Taxonomy" id="415721"/>
    <lineage>
        <taxon>Bacteria</taxon>
        <taxon>Bacillati</taxon>
        <taxon>Actinomycetota</taxon>
        <taxon>Actinomycetes</taxon>
        <taxon>Kitasatosporales</taxon>
        <taxon>Streptomycetaceae</taxon>
        <taxon>Streptomyces</taxon>
    </lineage>
</organism>
<dbReference type="Gene3D" id="3.30.565.10">
    <property type="entry name" value="Histidine kinase-like ATPase, C-terminal domain"/>
    <property type="match status" value="1"/>
</dbReference>
<keyword evidence="3" id="KW-0067">ATP-binding</keyword>
<accession>A0ABN2XL40</accession>
<feature type="domain" description="Histidine kinase/HSP90-like ATPase" evidence="2">
    <location>
        <begin position="9"/>
        <end position="116"/>
    </location>
</feature>
<comment type="caution">
    <text evidence="3">The sequence shown here is derived from an EMBL/GenBank/DDBJ whole genome shotgun (WGS) entry which is preliminary data.</text>
</comment>
<dbReference type="SUPFAM" id="SSF55874">
    <property type="entry name" value="ATPase domain of HSP90 chaperone/DNA topoisomerase II/histidine kinase"/>
    <property type="match status" value="1"/>
</dbReference>
<keyword evidence="1" id="KW-0723">Serine/threonine-protein kinase</keyword>
<dbReference type="InterPro" id="IPR003594">
    <property type="entry name" value="HATPase_dom"/>
</dbReference>
<dbReference type="EMBL" id="BAAAPF010000015">
    <property type="protein sequence ID" value="GAA2112357.1"/>
    <property type="molecule type" value="Genomic_DNA"/>
</dbReference>
<keyword evidence="1" id="KW-0418">Kinase</keyword>
<dbReference type="PANTHER" id="PTHR35526">
    <property type="entry name" value="ANTI-SIGMA-F FACTOR RSBW-RELATED"/>
    <property type="match status" value="1"/>
</dbReference>
<dbReference type="PANTHER" id="PTHR35526:SF3">
    <property type="entry name" value="ANTI-SIGMA-F FACTOR RSBW"/>
    <property type="match status" value="1"/>
</dbReference>
<reference evidence="3 4" key="1">
    <citation type="journal article" date="2019" name="Int. J. Syst. Evol. Microbiol.">
        <title>The Global Catalogue of Microorganisms (GCM) 10K type strain sequencing project: providing services to taxonomists for standard genome sequencing and annotation.</title>
        <authorList>
            <consortium name="The Broad Institute Genomics Platform"/>
            <consortium name="The Broad Institute Genome Sequencing Center for Infectious Disease"/>
            <person name="Wu L."/>
            <person name="Ma J."/>
        </authorList>
    </citation>
    <scope>NUCLEOTIDE SEQUENCE [LARGE SCALE GENOMIC DNA]</scope>
    <source>
        <strain evidence="3 4">JCM 15481</strain>
    </source>
</reference>
<keyword evidence="3" id="KW-0547">Nucleotide-binding</keyword>
<dbReference type="GO" id="GO:0005524">
    <property type="term" value="F:ATP binding"/>
    <property type="evidence" value="ECO:0007669"/>
    <property type="project" value="UniProtKB-KW"/>
</dbReference>
<protein>
    <submittedName>
        <fullName evidence="3">ATP-binding protein</fullName>
    </submittedName>
</protein>
<gene>
    <name evidence="3" type="ORF">GCM10009802_10450</name>
</gene>
<name>A0ABN2XL40_9ACTN</name>
<keyword evidence="1" id="KW-0808">Transferase</keyword>
<dbReference type="Proteomes" id="UP001500443">
    <property type="component" value="Unassembled WGS sequence"/>
</dbReference>